<dbReference type="AlphaFoldDB" id="A0A6A6B9Z1"/>
<dbReference type="RefSeq" id="XP_033395767.1">
    <property type="nucleotide sequence ID" value="XM_033546889.1"/>
</dbReference>
<dbReference type="GeneID" id="54304396"/>
<gene>
    <name evidence="1" type="ORF">K452DRAFT_60054</name>
</gene>
<accession>A0A6A6B9Z1</accession>
<name>A0A6A6B9Z1_9PEZI</name>
<evidence type="ECO:0000313" key="1">
    <source>
        <dbReference type="EMBL" id="KAF2140054.1"/>
    </source>
</evidence>
<organism evidence="1 2">
    <name type="scientific">Aplosporella prunicola CBS 121167</name>
    <dbReference type="NCBI Taxonomy" id="1176127"/>
    <lineage>
        <taxon>Eukaryota</taxon>
        <taxon>Fungi</taxon>
        <taxon>Dikarya</taxon>
        <taxon>Ascomycota</taxon>
        <taxon>Pezizomycotina</taxon>
        <taxon>Dothideomycetes</taxon>
        <taxon>Dothideomycetes incertae sedis</taxon>
        <taxon>Botryosphaeriales</taxon>
        <taxon>Aplosporellaceae</taxon>
        <taxon>Aplosporella</taxon>
    </lineage>
</organism>
<keyword evidence="2" id="KW-1185">Reference proteome</keyword>
<dbReference type="Proteomes" id="UP000799438">
    <property type="component" value="Unassembled WGS sequence"/>
</dbReference>
<proteinExistence type="predicted"/>
<dbReference type="EMBL" id="ML995491">
    <property type="protein sequence ID" value="KAF2140054.1"/>
    <property type="molecule type" value="Genomic_DNA"/>
</dbReference>
<protein>
    <submittedName>
        <fullName evidence="1">Uncharacterized protein</fullName>
    </submittedName>
</protein>
<sequence>MLFIATSSSSRKRAYHHRIASLIAGRGVSMPRRSGRRTLITGLVAGGEIEGGAGCLCMRIAVVRAIRTMGGATRVVGRCLDLFLWWWRCRQSVRLCICSSPRAISVFVPAFAPPTFLVLHRRIPIHPSACLHTCIRTYLPAAAAAQHEAHAANTISLSPPLSLSLSLTPAARNRYDTTPLTPSKPYNRPTSNPYIYACQ</sequence>
<evidence type="ECO:0000313" key="2">
    <source>
        <dbReference type="Proteomes" id="UP000799438"/>
    </source>
</evidence>
<reference evidence="1" key="1">
    <citation type="journal article" date="2020" name="Stud. Mycol.">
        <title>101 Dothideomycetes genomes: a test case for predicting lifestyles and emergence of pathogens.</title>
        <authorList>
            <person name="Haridas S."/>
            <person name="Albert R."/>
            <person name="Binder M."/>
            <person name="Bloem J."/>
            <person name="Labutti K."/>
            <person name="Salamov A."/>
            <person name="Andreopoulos B."/>
            <person name="Baker S."/>
            <person name="Barry K."/>
            <person name="Bills G."/>
            <person name="Bluhm B."/>
            <person name="Cannon C."/>
            <person name="Castanera R."/>
            <person name="Culley D."/>
            <person name="Daum C."/>
            <person name="Ezra D."/>
            <person name="Gonzalez J."/>
            <person name="Henrissat B."/>
            <person name="Kuo A."/>
            <person name="Liang C."/>
            <person name="Lipzen A."/>
            <person name="Lutzoni F."/>
            <person name="Magnuson J."/>
            <person name="Mondo S."/>
            <person name="Nolan M."/>
            <person name="Ohm R."/>
            <person name="Pangilinan J."/>
            <person name="Park H.-J."/>
            <person name="Ramirez L."/>
            <person name="Alfaro M."/>
            <person name="Sun H."/>
            <person name="Tritt A."/>
            <person name="Yoshinaga Y."/>
            <person name="Zwiers L.-H."/>
            <person name="Turgeon B."/>
            <person name="Goodwin S."/>
            <person name="Spatafora J."/>
            <person name="Crous P."/>
            <person name="Grigoriev I."/>
        </authorList>
    </citation>
    <scope>NUCLEOTIDE SEQUENCE</scope>
    <source>
        <strain evidence="1">CBS 121167</strain>
    </source>
</reference>